<reference evidence="1 2" key="1">
    <citation type="journal article" date="2018" name="Front. Plant Sci.">
        <title>Red Clover (Trifolium pratense) and Zigzag Clover (T. medium) - A Picture of Genomic Similarities and Differences.</title>
        <authorList>
            <person name="Dluhosova J."/>
            <person name="Istvanek J."/>
            <person name="Nedelnik J."/>
            <person name="Repkova J."/>
        </authorList>
    </citation>
    <scope>NUCLEOTIDE SEQUENCE [LARGE SCALE GENOMIC DNA]</scope>
    <source>
        <strain evidence="2">cv. 10/8</strain>
        <tissue evidence="1">Leaf</tissue>
    </source>
</reference>
<dbReference type="AlphaFoldDB" id="A0A392UYM6"/>
<organism evidence="1 2">
    <name type="scientific">Trifolium medium</name>
    <dbReference type="NCBI Taxonomy" id="97028"/>
    <lineage>
        <taxon>Eukaryota</taxon>
        <taxon>Viridiplantae</taxon>
        <taxon>Streptophyta</taxon>
        <taxon>Embryophyta</taxon>
        <taxon>Tracheophyta</taxon>
        <taxon>Spermatophyta</taxon>
        <taxon>Magnoliopsida</taxon>
        <taxon>eudicotyledons</taxon>
        <taxon>Gunneridae</taxon>
        <taxon>Pentapetalae</taxon>
        <taxon>rosids</taxon>
        <taxon>fabids</taxon>
        <taxon>Fabales</taxon>
        <taxon>Fabaceae</taxon>
        <taxon>Papilionoideae</taxon>
        <taxon>50 kb inversion clade</taxon>
        <taxon>NPAAA clade</taxon>
        <taxon>Hologalegina</taxon>
        <taxon>IRL clade</taxon>
        <taxon>Trifolieae</taxon>
        <taxon>Trifolium</taxon>
    </lineage>
</organism>
<accession>A0A392UYM6</accession>
<sequence>MQEKQQQLIYPRLCLAQETGAPRAAIKSKSFTLQTTAPCATTPTPRA</sequence>
<keyword evidence="2" id="KW-1185">Reference proteome</keyword>
<protein>
    <submittedName>
        <fullName evidence="1">Uncharacterized protein</fullName>
    </submittedName>
</protein>
<comment type="caution">
    <text evidence="1">The sequence shown here is derived from an EMBL/GenBank/DDBJ whole genome shotgun (WGS) entry which is preliminary data.</text>
</comment>
<dbReference type="EMBL" id="LXQA011011209">
    <property type="protein sequence ID" value="MCI81118.1"/>
    <property type="molecule type" value="Genomic_DNA"/>
</dbReference>
<feature type="non-terminal residue" evidence="1">
    <location>
        <position position="47"/>
    </location>
</feature>
<evidence type="ECO:0000313" key="2">
    <source>
        <dbReference type="Proteomes" id="UP000265520"/>
    </source>
</evidence>
<proteinExistence type="predicted"/>
<name>A0A392UYM6_9FABA</name>
<dbReference type="Proteomes" id="UP000265520">
    <property type="component" value="Unassembled WGS sequence"/>
</dbReference>
<evidence type="ECO:0000313" key="1">
    <source>
        <dbReference type="EMBL" id="MCI81118.1"/>
    </source>
</evidence>